<dbReference type="PANTHER" id="PTHR42878">
    <property type="entry name" value="TWO-COMPONENT HISTIDINE KINASE"/>
    <property type="match status" value="1"/>
</dbReference>
<gene>
    <name evidence="10" type="ORF">F8S09_13435</name>
</gene>
<dbReference type="InterPro" id="IPR004358">
    <property type="entry name" value="Sig_transdc_His_kin-like_C"/>
</dbReference>
<dbReference type="SUPFAM" id="SSF55785">
    <property type="entry name" value="PYP-like sensor domain (PAS domain)"/>
    <property type="match status" value="2"/>
</dbReference>
<dbReference type="PANTHER" id="PTHR42878:SF15">
    <property type="entry name" value="BACTERIOPHYTOCHROME"/>
    <property type="match status" value="1"/>
</dbReference>
<keyword evidence="4" id="KW-0808">Transferase</keyword>
<dbReference type="InterPro" id="IPR036097">
    <property type="entry name" value="HisK_dim/P_sf"/>
</dbReference>
<dbReference type="SMART" id="SM00388">
    <property type="entry name" value="HisKA"/>
    <property type="match status" value="1"/>
</dbReference>
<dbReference type="InterPro" id="IPR000014">
    <property type="entry name" value="PAS"/>
</dbReference>
<dbReference type="InterPro" id="IPR001610">
    <property type="entry name" value="PAC"/>
</dbReference>
<dbReference type="InterPro" id="IPR013656">
    <property type="entry name" value="PAS_4"/>
</dbReference>
<dbReference type="InterPro" id="IPR013655">
    <property type="entry name" value="PAS_fold_3"/>
</dbReference>
<dbReference type="SMART" id="SM00091">
    <property type="entry name" value="PAS"/>
    <property type="match status" value="2"/>
</dbReference>
<dbReference type="Gene3D" id="1.10.287.130">
    <property type="match status" value="1"/>
</dbReference>
<dbReference type="Pfam" id="PF02518">
    <property type="entry name" value="HATPase_c"/>
    <property type="match status" value="1"/>
</dbReference>
<dbReference type="SMART" id="SM00387">
    <property type="entry name" value="HATPase_c"/>
    <property type="match status" value="1"/>
</dbReference>
<dbReference type="InterPro" id="IPR035965">
    <property type="entry name" value="PAS-like_dom_sf"/>
</dbReference>
<reference evidence="10 11" key="1">
    <citation type="submission" date="2019-10" db="EMBL/GenBank/DDBJ databases">
        <title>Deinococcus sp. isolated from soil.</title>
        <authorList>
            <person name="Li Y."/>
            <person name="Wang J."/>
        </authorList>
    </citation>
    <scope>NUCLEOTIDE SEQUENCE [LARGE SCALE GENOMIC DNA]</scope>
    <source>
        <strain evidence="10 11">SDU3-2</strain>
    </source>
</reference>
<dbReference type="SMART" id="SM00086">
    <property type="entry name" value="PAC"/>
    <property type="match status" value="1"/>
</dbReference>
<dbReference type="PROSITE" id="PS50109">
    <property type="entry name" value="HIS_KIN"/>
    <property type="match status" value="1"/>
</dbReference>
<evidence type="ECO:0000259" key="7">
    <source>
        <dbReference type="PROSITE" id="PS50109"/>
    </source>
</evidence>
<dbReference type="SMART" id="SM00065">
    <property type="entry name" value="GAF"/>
    <property type="match status" value="3"/>
</dbReference>
<evidence type="ECO:0000313" key="11">
    <source>
        <dbReference type="Proteomes" id="UP000484842"/>
    </source>
</evidence>
<dbReference type="EMBL" id="WBSL01000007">
    <property type="protein sequence ID" value="MPY67674.1"/>
    <property type="molecule type" value="Genomic_DNA"/>
</dbReference>
<evidence type="ECO:0000313" key="10">
    <source>
        <dbReference type="EMBL" id="MPY67674.1"/>
    </source>
</evidence>
<dbReference type="Pfam" id="PF08447">
    <property type="entry name" value="PAS_3"/>
    <property type="match status" value="1"/>
</dbReference>
<dbReference type="Proteomes" id="UP000484842">
    <property type="component" value="Unassembled WGS sequence"/>
</dbReference>
<comment type="catalytic activity">
    <reaction evidence="1">
        <text>ATP + protein L-histidine = ADP + protein N-phospho-L-histidine.</text>
        <dbReference type="EC" id="2.7.13.3"/>
    </reaction>
</comment>
<evidence type="ECO:0000259" key="9">
    <source>
        <dbReference type="PROSITE" id="PS50113"/>
    </source>
</evidence>
<dbReference type="SUPFAM" id="SSF47384">
    <property type="entry name" value="Homodimeric domain of signal transducing histidine kinase"/>
    <property type="match status" value="1"/>
</dbReference>
<proteinExistence type="predicted"/>
<dbReference type="RefSeq" id="WP_152871998.1">
    <property type="nucleotide sequence ID" value="NZ_WBSL01000007.1"/>
</dbReference>
<keyword evidence="11" id="KW-1185">Reference proteome</keyword>
<dbReference type="GO" id="GO:0030295">
    <property type="term" value="F:protein kinase activator activity"/>
    <property type="evidence" value="ECO:0007669"/>
    <property type="project" value="TreeGrafter"/>
</dbReference>
<dbReference type="Gene3D" id="3.30.450.20">
    <property type="entry name" value="PAS domain"/>
    <property type="match status" value="2"/>
</dbReference>
<sequence length="1139" mass="123994">MTNPPSLPSPADLHRVLESLPDPFFTLDGAWRLTFANGHALRFVGREAGELLGRVVWDAFPDTLGTRFETETRRARQEQRVVEYEEFFVPLGRWLEVRVFPDAGGLGVHYRDVTGRRLAAARAEALAGVARDLVAAVTAQEVAGVLTGGVREALGAYSAVLYRLEGEELRETARTGLAAPDAWRQISLHGPHLPARVARDGEARFLHEEDFRQHYPGAGWAERTRAAAVLPLRARGELLGVLAYSYDHAPTFNEAERSALLTLGGQGALALERTRQAEAAHDREERYRVLSNVTNDAIWDWEFAGNSVVWNEGVSALFGYPPEEVEPTDRWWKEHLHPDDRERIVSSIHAVIAGEAREWRGGYRFRRRDGSYATVLDRGQVIRDAAGQAIRMIGGMTDLSERERTAALQAESDALSAFAAFTGSAGAETDLTRLAQRAVDTLVQTLGDGSAVYYEPGGERWQARAWAGELRGETLDLARRGFALRELLPDPTSPDPQYVESWGQRGGEVGARTPEYGAAAFFPVAQDGTWRGLLTAGLKAARHWTPRDRAVFEAVAHGLTLAAERTASLERLEEERAATAAFAAFTERIGTETDLSALARQAAQVLHGALEGVSAGYYELEGDKWVARAVAGSLPSGVMDGALGRFPAGRLDLPADVLFVEGEDAAAAFFPYFLRGEPCGLLMLASDTRPTWGARAQAVFTSVARGLALAFERTGTARMLQEQNAQLHARTRALEGFAELARDLAFETDTLALVRRAQEIVLTLLPPGVAVYYEPRGDRWRVRAQTGDVGSPALQAALDAGLPVKEAGNLTQPWHTGQAHYQDAYAPDTDGLAEQTRHIGATATVPILVGGQPRGVFAVALFGSRSWDATDRVVLDTAARHLSLALERAGVAAELGRQRLELEAANQELGAFSYTVSHDLRAPLRHIAGFAGMLRRAVEAGDAARAARSLDVIDGAVAQAGRLIDALLGFSHLSRQELTKTAVDLRRLVESVQAEAEAEAGGREVECAVAELPEVRGDPDLLRQVLSNLLSNAVKYSTRSERLRVEVTGERRSGETVISVRDSGVGFDPRYADRLFGVFQRLHRQEEFGGTGIGLATVRRIVQRHGGRVWAESQPGQGAAFHFSLPEDPAWLGGPYPEA</sequence>
<dbReference type="GO" id="GO:0007234">
    <property type="term" value="P:osmosensory signaling via phosphorelay pathway"/>
    <property type="evidence" value="ECO:0007669"/>
    <property type="project" value="TreeGrafter"/>
</dbReference>
<dbReference type="CDD" id="cd00130">
    <property type="entry name" value="PAS"/>
    <property type="match status" value="2"/>
</dbReference>
<dbReference type="FunFam" id="3.30.565.10:FF:000006">
    <property type="entry name" value="Sensor histidine kinase WalK"/>
    <property type="match status" value="1"/>
</dbReference>
<dbReference type="InterPro" id="IPR036890">
    <property type="entry name" value="HATPase_C_sf"/>
</dbReference>
<evidence type="ECO:0000259" key="8">
    <source>
        <dbReference type="PROSITE" id="PS50112"/>
    </source>
</evidence>
<evidence type="ECO:0000256" key="1">
    <source>
        <dbReference type="ARBA" id="ARBA00000085"/>
    </source>
</evidence>
<dbReference type="InterPro" id="IPR003661">
    <property type="entry name" value="HisK_dim/P_dom"/>
</dbReference>
<dbReference type="GO" id="GO:0000155">
    <property type="term" value="F:phosphorelay sensor kinase activity"/>
    <property type="evidence" value="ECO:0007669"/>
    <property type="project" value="InterPro"/>
</dbReference>
<dbReference type="SUPFAM" id="SSF55781">
    <property type="entry name" value="GAF domain-like"/>
    <property type="match status" value="3"/>
</dbReference>
<dbReference type="InterPro" id="IPR050351">
    <property type="entry name" value="BphY/WalK/GraS-like"/>
</dbReference>
<dbReference type="Gene3D" id="3.30.450.40">
    <property type="match status" value="3"/>
</dbReference>
<protein>
    <recommendedName>
        <fullName evidence="2">histidine kinase</fullName>
        <ecNumber evidence="2">2.7.13.3</ecNumber>
    </recommendedName>
</protein>
<keyword evidence="6" id="KW-0472">Membrane</keyword>
<dbReference type="InterPro" id="IPR005467">
    <property type="entry name" value="His_kinase_dom"/>
</dbReference>
<dbReference type="InterPro" id="IPR029016">
    <property type="entry name" value="GAF-like_dom_sf"/>
</dbReference>
<comment type="caution">
    <text evidence="10">The sequence shown here is derived from an EMBL/GenBank/DDBJ whole genome shotgun (WGS) entry which is preliminary data.</text>
</comment>
<dbReference type="Gene3D" id="3.30.565.10">
    <property type="entry name" value="Histidine kinase-like ATPase, C-terminal domain"/>
    <property type="match status" value="1"/>
</dbReference>
<dbReference type="InterPro" id="IPR003018">
    <property type="entry name" value="GAF"/>
</dbReference>
<dbReference type="Pfam" id="PF13185">
    <property type="entry name" value="GAF_2"/>
    <property type="match status" value="2"/>
</dbReference>
<organism evidence="10 11">
    <name type="scientific">Deinococcus terrestris</name>
    <dbReference type="NCBI Taxonomy" id="2651870"/>
    <lineage>
        <taxon>Bacteria</taxon>
        <taxon>Thermotogati</taxon>
        <taxon>Deinococcota</taxon>
        <taxon>Deinococci</taxon>
        <taxon>Deinococcales</taxon>
        <taxon>Deinococcaceae</taxon>
        <taxon>Deinococcus</taxon>
    </lineage>
</organism>
<dbReference type="Pfam" id="PF08448">
    <property type="entry name" value="PAS_4"/>
    <property type="match status" value="1"/>
</dbReference>
<evidence type="ECO:0000256" key="3">
    <source>
        <dbReference type="ARBA" id="ARBA00022553"/>
    </source>
</evidence>
<dbReference type="Pfam" id="PF00512">
    <property type="entry name" value="HisKA"/>
    <property type="match status" value="1"/>
</dbReference>
<feature type="domain" description="PAS" evidence="8">
    <location>
        <begin position="9"/>
        <end position="54"/>
    </location>
</feature>
<feature type="domain" description="Histidine kinase" evidence="7">
    <location>
        <begin position="915"/>
        <end position="1129"/>
    </location>
</feature>
<dbReference type="SUPFAM" id="SSF55874">
    <property type="entry name" value="ATPase domain of HSP90 chaperone/DNA topoisomerase II/histidine kinase"/>
    <property type="match status" value="1"/>
</dbReference>
<dbReference type="NCBIfam" id="TIGR00229">
    <property type="entry name" value="sensory_box"/>
    <property type="match status" value="2"/>
</dbReference>
<name>A0A7X1TSP6_9DEIO</name>
<dbReference type="GO" id="GO:0000156">
    <property type="term" value="F:phosphorelay response regulator activity"/>
    <property type="evidence" value="ECO:0007669"/>
    <property type="project" value="TreeGrafter"/>
</dbReference>
<keyword evidence="3" id="KW-0597">Phosphoprotein</keyword>
<dbReference type="PROSITE" id="PS50113">
    <property type="entry name" value="PAC"/>
    <property type="match status" value="1"/>
</dbReference>
<evidence type="ECO:0000256" key="2">
    <source>
        <dbReference type="ARBA" id="ARBA00012438"/>
    </source>
</evidence>
<dbReference type="CDD" id="cd00082">
    <property type="entry name" value="HisKA"/>
    <property type="match status" value="1"/>
</dbReference>
<accession>A0A7X1TSP6</accession>
<dbReference type="GO" id="GO:0016020">
    <property type="term" value="C:membrane"/>
    <property type="evidence" value="ECO:0007669"/>
    <property type="project" value="UniProtKB-SubCell"/>
</dbReference>
<dbReference type="InterPro" id="IPR003594">
    <property type="entry name" value="HATPase_dom"/>
</dbReference>
<evidence type="ECO:0000256" key="6">
    <source>
        <dbReference type="ARBA" id="ARBA00023136"/>
    </source>
</evidence>
<feature type="domain" description="PAS" evidence="8">
    <location>
        <begin position="283"/>
        <end position="355"/>
    </location>
</feature>
<dbReference type="PROSITE" id="PS50112">
    <property type="entry name" value="PAS"/>
    <property type="match status" value="2"/>
</dbReference>
<evidence type="ECO:0000256" key="5">
    <source>
        <dbReference type="ARBA" id="ARBA00022777"/>
    </source>
</evidence>
<dbReference type="AlphaFoldDB" id="A0A7X1TSP6"/>
<dbReference type="EC" id="2.7.13.3" evidence="2"/>
<keyword evidence="5" id="KW-0418">Kinase</keyword>
<dbReference type="PRINTS" id="PR00344">
    <property type="entry name" value="BCTRLSENSOR"/>
</dbReference>
<evidence type="ECO:0000256" key="4">
    <source>
        <dbReference type="ARBA" id="ARBA00022679"/>
    </source>
</evidence>
<feature type="domain" description="PAC" evidence="9">
    <location>
        <begin position="359"/>
        <end position="411"/>
    </location>
</feature>
<dbReference type="InterPro" id="IPR000700">
    <property type="entry name" value="PAS-assoc_C"/>
</dbReference>